<dbReference type="EMBL" id="DF238840">
    <property type="protein sequence ID" value="GAF26194.1"/>
    <property type="molecule type" value="Genomic_DNA"/>
</dbReference>
<sequence>MIRGTNKMSFTGRREILFLYTVKDANPNGDPLNQNHPRYDEDTEQVLVSDVRIKRTIRDQWVREGKYVFVDGESKTLKTRFEELRKLTGKSTGKEVLGECLDTRLFGVTFALDKEAFSWTGPVQFKWGRSLHAATFEFIQGTAAFATKEDSQQRSFRNEYKVPFALIAVYGIANQYAARFTGASDQDLEDLAAALWTGTDNLITRSKTEHKARLYLEIEYRDGFNGKIGSLDEKLVLLSRTGEKLDRDAQKALRGLDEVMVDVLPLVEALKKHQKVIKQVKVIHDPELLLKGEDDLKGLGFLALETR</sequence>
<dbReference type="GO" id="GO:0043571">
    <property type="term" value="P:maintenance of CRISPR repeat elements"/>
    <property type="evidence" value="ECO:0007669"/>
    <property type="project" value="InterPro"/>
</dbReference>
<accession>A0A0S6UB32</accession>
<reference evidence="1" key="1">
    <citation type="journal article" date="2014" name="Gene">
        <title>Genome-guided analysis of transformation efficiency and carbon dioxide assimilation by Moorella thermoacetica Y72.</title>
        <authorList>
            <person name="Tsukahara K."/>
            <person name="Kita A."/>
            <person name="Nakashimada Y."/>
            <person name="Hoshino T."/>
            <person name="Murakami K."/>
        </authorList>
    </citation>
    <scope>NUCLEOTIDE SEQUENCE [LARGE SCALE GENOMIC DNA]</scope>
    <source>
        <strain evidence="1">Y72</strain>
    </source>
</reference>
<dbReference type="InterPro" id="IPR013419">
    <property type="entry name" value="CRISPR-assoc_prot_Cas7/Csh2"/>
</dbReference>
<name>A0A0S6UB32_NEOTH</name>
<organism evidence="1">
    <name type="scientific">Moorella thermoacetica Y72</name>
    <dbReference type="NCBI Taxonomy" id="1325331"/>
    <lineage>
        <taxon>Bacteria</taxon>
        <taxon>Bacillati</taxon>
        <taxon>Bacillota</taxon>
        <taxon>Clostridia</taxon>
        <taxon>Neomoorellales</taxon>
        <taxon>Neomoorellaceae</taxon>
        <taxon>Neomoorella</taxon>
    </lineage>
</organism>
<dbReference type="Pfam" id="PF05107">
    <property type="entry name" value="Cas_Cas7"/>
    <property type="match status" value="1"/>
</dbReference>
<dbReference type="Proteomes" id="UP000063718">
    <property type="component" value="Unassembled WGS sequence"/>
</dbReference>
<protein>
    <recommendedName>
        <fullName evidence="2">CRISPR-associated protein, Csh2 family</fullName>
    </recommendedName>
</protein>
<gene>
    <name evidence="1" type="ORF">MTY_1533</name>
</gene>
<dbReference type="InterPro" id="IPR006482">
    <property type="entry name" value="Cas7_Csh2/Csh2"/>
</dbReference>
<evidence type="ECO:0008006" key="2">
    <source>
        <dbReference type="Google" id="ProtNLM"/>
    </source>
</evidence>
<evidence type="ECO:0000313" key="1">
    <source>
        <dbReference type="EMBL" id="GAF26194.1"/>
    </source>
</evidence>
<proteinExistence type="predicted"/>
<dbReference type="NCBIfam" id="TIGR02590">
    <property type="entry name" value="cas_Csh2"/>
    <property type="match status" value="1"/>
</dbReference>
<dbReference type="NCBIfam" id="TIGR01595">
    <property type="entry name" value="cas_CT1132"/>
    <property type="match status" value="1"/>
</dbReference>
<dbReference type="AlphaFoldDB" id="A0A0S6UB32"/>